<dbReference type="GO" id="GO:0046914">
    <property type="term" value="F:transition metal ion binding"/>
    <property type="evidence" value="ECO:0007669"/>
    <property type="project" value="TreeGrafter"/>
</dbReference>
<name>F1ZAS1_9SPHN</name>
<accession>F1ZAS1</accession>
<evidence type="ECO:0000259" key="6">
    <source>
        <dbReference type="Pfam" id="PF25975"/>
    </source>
</evidence>
<dbReference type="RefSeq" id="WP_008067052.1">
    <property type="nucleotide sequence ID" value="NZ_AQWK01000011.1"/>
</dbReference>
<dbReference type="PANTHER" id="PTHR30097:SF4">
    <property type="entry name" value="SLR6042 PROTEIN"/>
    <property type="match status" value="1"/>
</dbReference>
<dbReference type="eggNOG" id="COG0845">
    <property type="taxonomic scope" value="Bacteria"/>
</dbReference>
<dbReference type="Pfam" id="PF25917">
    <property type="entry name" value="BSH_RND"/>
    <property type="match status" value="1"/>
</dbReference>
<dbReference type="EMBL" id="AEWJ01000043">
    <property type="protein sequence ID" value="EGD58292.1"/>
    <property type="molecule type" value="Genomic_DNA"/>
</dbReference>
<dbReference type="Gene3D" id="1.10.287.470">
    <property type="entry name" value="Helix hairpin bin"/>
    <property type="match status" value="1"/>
</dbReference>
<dbReference type="AlphaFoldDB" id="F1ZAS1"/>
<dbReference type="InParanoid" id="F1ZAS1"/>
<dbReference type="Gene3D" id="2.40.50.100">
    <property type="match status" value="1"/>
</dbReference>
<dbReference type="Gene3D" id="2.40.30.170">
    <property type="match status" value="1"/>
</dbReference>
<dbReference type="OrthoDB" id="7616937at2"/>
<evidence type="ECO:0000313" key="7">
    <source>
        <dbReference type="EMBL" id="EGD58292.1"/>
    </source>
</evidence>
<dbReference type="HOGENOM" id="CLU_018816_13_0_5"/>
<dbReference type="SUPFAM" id="SSF111369">
    <property type="entry name" value="HlyD-like secretion proteins"/>
    <property type="match status" value="1"/>
</dbReference>
<proteinExistence type="inferred from homology"/>
<sequence>MKSPALSVRLAVPLCVALAALSACGKQAATDAAAPAEATKGDGTIALTAAQVANLGIGTEAARVADATPVGTVPGVVSLPPDARVAVTTPYAGTVVKVAVIQGQDVRQGDVLAVVRASEAVQYGAALARSQAELPVASANAARMNQLAREGIIAPARADEARAALRATEATVAENRRLLAIGSAGRDGTITLRAPISGRVASVTVDTGAPVGNGAAPFIVENVAALRLDLQVPERLAGQVRQGMTIHVEQDGRVVEGTVLSVAQSLDPMTRSLAAKASLPAGSGFVPGKGVMVTIAGPAHGGGVSVPASSVAHIESGDIVFVREVKGFRPVKVTVAGQIGDRTFLTSGLAAGAVVATSGVAELKSMSQGQ</sequence>
<dbReference type="GO" id="GO:0022857">
    <property type="term" value="F:transmembrane transporter activity"/>
    <property type="evidence" value="ECO:0007669"/>
    <property type="project" value="InterPro"/>
</dbReference>
<keyword evidence="3" id="KW-0732">Signal</keyword>
<dbReference type="Gene3D" id="2.40.420.20">
    <property type="match status" value="1"/>
</dbReference>
<protein>
    <submittedName>
        <fullName evidence="7">RND family efflux transporter MFP subunit</fullName>
    </submittedName>
</protein>
<comment type="similarity">
    <text evidence="1">Belongs to the membrane fusion protein (MFP) (TC 8.A.1) family.</text>
</comment>
<feature type="domain" description="CusB-like beta-barrel" evidence="5">
    <location>
        <begin position="228"/>
        <end position="297"/>
    </location>
</feature>
<dbReference type="GO" id="GO:0030288">
    <property type="term" value="C:outer membrane-bounded periplasmic space"/>
    <property type="evidence" value="ECO:0007669"/>
    <property type="project" value="TreeGrafter"/>
</dbReference>
<dbReference type="InterPro" id="IPR006143">
    <property type="entry name" value="RND_pump_MFP"/>
</dbReference>
<dbReference type="NCBIfam" id="TIGR01730">
    <property type="entry name" value="RND_mfp"/>
    <property type="match status" value="1"/>
</dbReference>
<dbReference type="Pfam" id="PF25954">
    <property type="entry name" value="Beta-barrel_RND_2"/>
    <property type="match status" value="1"/>
</dbReference>
<feature type="chain" id="PRO_5003277931" evidence="3">
    <location>
        <begin position="29"/>
        <end position="370"/>
    </location>
</feature>
<dbReference type="InterPro" id="IPR058649">
    <property type="entry name" value="CzcB_C"/>
</dbReference>
<evidence type="ECO:0000259" key="5">
    <source>
        <dbReference type="Pfam" id="PF25954"/>
    </source>
</evidence>
<reference evidence="7 8" key="1">
    <citation type="journal article" date="2012" name="J. Bacteriol.">
        <title>Draft Genome Sequence of Novosphingobium nitrogenifigens Y88T.</title>
        <authorList>
            <person name="Strabala T.J."/>
            <person name="Macdonald L."/>
            <person name="Liu V."/>
            <person name="Smit A.M."/>
        </authorList>
    </citation>
    <scope>NUCLEOTIDE SEQUENCE [LARGE SCALE GENOMIC DNA]</scope>
    <source>
        <strain evidence="7 8">DSM 19370</strain>
    </source>
</reference>
<dbReference type="InterPro" id="IPR051909">
    <property type="entry name" value="MFP_Cation_Efflux"/>
</dbReference>
<dbReference type="GO" id="GO:0060003">
    <property type="term" value="P:copper ion export"/>
    <property type="evidence" value="ECO:0007669"/>
    <property type="project" value="TreeGrafter"/>
</dbReference>
<dbReference type="Pfam" id="PF25975">
    <property type="entry name" value="CzcB_C"/>
    <property type="match status" value="1"/>
</dbReference>
<dbReference type="InterPro" id="IPR058625">
    <property type="entry name" value="MdtA-like_BSH"/>
</dbReference>
<dbReference type="GO" id="GO:0015679">
    <property type="term" value="P:plasma membrane copper ion transport"/>
    <property type="evidence" value="ECO:0007669"/>
    <property type="project" value="TreeGrafter"/>
</dbReference>
<evidence type="ECO:0000256" key="3">
    <source>
        <dbReference type="SAM" id="SignalP"/>
    </source>
</evidence>
<evidence type="ECO:0000259" key="4">
    <source>
        <dbReference type="Pfam" id="PF25917"/>
    </source>
</evidence>
<dbReference type="PANTHER" id="PTHR30097">
    <property type="entry name" value="CATION EFFLUX SYSTEM PROTEIN CUSB"/>
    <property type="match status" value="1"/>
</dbReference>
<evidence type="ECO:0000313" key="8">
    <source>
        <dbReference type="Proteomes" id="UP000004728"/>
    </source>
</evidence>
<feature type="domain" description="CzcB-like C-terminal circularly permuted SH3-like" evidence="6">
    <location>
        <begin position="304"/>
        <end position="359"/>
    </location>
</feature>
<dbReference type="Proteomes" id="UP000004728">
    <property type="component" value="Unassembled WGS sequence"/>
</dbReference>
<gene>
    <name evidence="7" type="ORF">Y88_0346</name>
</gene>
<comment type="caution">
    <text evidence="7">The sequence shown here is derived from an EMBL/GenBank/DDBJ whole genome shotgun (WGS) entry which is preliminary data.</text>
</comment>
<organism evidence="7 8">
    <name type="scientific">Novosphingobium nitrogenifigens DSM 19370</name>
    <dbReference type="NCBI Taxonomy" id="983920"/>
    <lineage>
        <taxon>Bacteria</taxon>
        <taxon>Pseudomonadati</taxon>
        <taxon>Pseudomonadota</taxon>
        <taxon>Alphaproteobacteria</taxon>
        <taxon>Sphingomonadales</taxon>
        <taxon>Sphingomonadaceae</taxon>
        <taxon>Novosphingobium</taxon>
    </lineage>
</organism>
<feature type="domain" description="Multidrug resistance protein MdtA-like barrel-sandwich hybrid" evidence="4">
    <location>
        <begin position="85"/>
        <end position="220"/>
    </location>
</feature>
<dbReference type="InterPro" id="IPR058792">
    <property type="entry name" value="Beta-barrel_RND_2"/>
</dbReference>
<dbReference type="GO" id="GO:0016020">
    <property type="term" value="C:membrane"/>
    <property type="evidence" value="ECO:0007669"/>
    <property type="project" value="InterPro"/>
</dbReference>
<evidence type="ECO:0000256" key="2">
    <source>
        <dbReference type="ARBA" id="ARBA00022448"/>
    </source>
</evidence>
<keyword evidence="2" id="KW-0813">Transport</keyword>
<dbReference type="PROSITE" id="PS51257">
    <property type="entry name" value="PROKAR_LIPOPROTEIN"/>
    <property type="match status" value="1"/>
</dbReference>
<feature type="signal peptide" evidence="3">
    <location>
        <begin position="1"/>
        <end position="28"/>
    </location>
</feature>
<dbReference type="STRING" id="983920.Y88_0346"/>
<evidence type="ECO:0000256" key="1">
    <source>
        <dbReference type="ARBA" id="ARBA00009477"/>
    </source>
</evidence>
<keyword evidence="8" id="KW-1185">Reference proteome</keyword>